<evidence type="ECO:0000256" key="8">
    <source>
        <dbReference type="SAM" id="Phobius"/>
    </source>
</evidence>
<protein>
    <recommendedName>
        <fullName evidence="7">Cytochrome b6-f complex subunit 7</fullName>
    </recommendedName>
    <alternativeName>
        <fullName evidence="7">Cytochrome b6-f complex subunit PetM</fullName>
    </alternativeName>
    <alternativeName>
        <fullName evidence="7">Cytochrome b6-f complex subunit VII</fullName>
    </alternativeName>
</protein>
<dbReference type="AlphaFoldDB" id="A0A6M3WVX4"/>
<keyword evidence="5 7" id="KW-1133">Transmembrane helix</keyword>
<feature type="transmembrane region" description="Helical" evidence="8">
    <location>
        <begin position="6"/>
        <end position="27"/>
    </location>
</feature>
<evidence type="ECO:0000313" key="9">
    <source>
        <dbReference type="EMBL" id="QJH88306.1"/>
    </source>
</evidence>
<dbReference type="InterPro" id="IPR012595">
    <property type="entry name" value="PetM_cyt_b6/f_cplx_su7"/>
</dbReference>
<sequence length="32" mass="3438">MVGEIFLASTITFVLILLGLVLGFFLLKIQGA</sequence>
<comment type="function">
    <text evidence="7">Component of the cytochrome b6-f complex, which mediates electron transfer between photosystem II (PSII) and photosystem I (PSI), cyclic electron flow around PSI, and state transitions.</text>
</comment>
<keyword evidence="2 7" id="KW-0813">Transport</keyword>
<evidence type="ECO:0000256" key="1">
    <source>
        <dbReference type="ARBA" id="ARBA00004167"/>
    </source>
</evidence>
<dbReference type="HAMAP" id="MF_00396">
    <property type="entry name" value="Cytb6_f_PetM"/>
    <property type="match status" value="1"/>
</dbReference>
<reference evidence="9" key="1">
    <citation type="journal article" date="2020" name="J. Phycol.">
        <title>The Organelle Genomes in the Photosynthetic Red Algal Parasite Pterocladiophila hemisphaerica (Florideophyceae, Rhodophyta) Have Elevated Substitution Rates and Extreme Gene Loss in the Plastid Genome.</title>
        <authorList>
            <person name="Preuss M."/>
            <person name="Verbruggen H."/>
            <person name="Zuccarello G.C."/>
        </authorList>
    </citation>
    <scope>NUCLEOTIDE SEQUENCE</scope>
</reference>
<keyword evidence="9" id="KW-0934">Plastid</keyword>
<keyword evidence="9" id="KW-0150">Chloroplast</keyword>
<dbReference type="GO" id="GO:0009055">
    <property type="term" value="F:electron transfer activity"/>
    <property type="evidence" value="ECO:0007669"/>
    <property type="project" value="UniProtKB-UniRule"/>
</dbReference>
<comment type="subunit">
    <text evidence="7">The 4 large subunits of the cytochrome b6-f complex are cytochrome b6, subunit IV (17 kDa polypeptide, PetD), cytochrome f and the Rieske protein, while the 4 small subunits are PetG, PetL, PetM and PetN. The complex functions as a dimer.</text>
</comment>
<dbReference type="GO" id="GO:0015979">
    <property type="term" value="P:photosynthesis"/>
    <property type="evidence" value="ECO:0007669"/>
    <property type="project" value="UniProtKB-KW"/>
</dbReference>
<comment type="subcellular location">
    <subcellularLocation>
        <location evidence="1">Membrane</location>
        <topology evidence="1">Single-pass membrane protein</topology>
    </subcellularLocation>
    <subcellularLocation>
        <location evidence="7">Plastid</location>
        <location evidence="7">Chloroplast thylakoid membrane</location>
        <topology evidence="7">Single-pass membrane protein</topology>
    </subcellularLocation>
</comment>
<evidence type="ECO:0000256" key="4">
    <source>
        <dbReference type="ARBA" id="ARBA00022982"/>
    </source>
</evidence>
<evidence type="ECO:0000256" key="2">
    <source>
        <dbReference type="ARBA" id="ARBA00022448"/>
    </source>
</evidence>
<accession>A0A6M3WVX4</accession>
<keyword evidence="7" id="KW-0793">Thylakoid</keyword>
<comment type="similarity">
    <text evidence="7">Belongs to the PetM family.</text>
</comment>
<evidence type="ECO:0000256" key="3">
    <source>
        <dbReference type="ARBA" id="ARBA00022692"/>
    </source>
</evidence>
<keyword evidence="4 7" id="KW-0249">Electron transport</keyword>
<dbReference type="EMBL" id="MT117916">
    <property type="protein sequence ID" value="QJH88306.1"/>
    <property type="molecule type" value="Genomic_DNA"/>
</dbReference>
<keyword evidence="7" id="KW-0602">Photosynthesis</keyword>
<geneLocation type="chloroplast" evidence="9"/>
<dbReference type="GO" id="GO:0009535">
    <property type="term" value="C:chloroplast thylakoid membrane"/>
    <property type="evidence" value="ECO:0007669"/>
    <property type="project" value="UniProtKB-SubCell"/>
</dbReference>
<evidence type="ECO:0000256" key="5">
    <source>
        <dbReference type="ARBA" id="ARBA00022989"/>
    </source>
</evidence>
<keyword evidence="6 7" id="KW-0472">Membrane</keyword>
<evidence type="ECO:0000256" key="6">
    <source>
        <dbReference type="ARBA" id="ARBA00023136"/>
    </source>
</evidence>
<keyword evidence="3 7" id="KW-0812">Transmembrane</keyword>
<gene>
    <name evidence="7 9" type="primary">petM</name>
</gene>
<name>A0A6M3WVX4_PTELU</name>
<proteinExistence type="inferred from homology"/>
<organism evidence="9">
    <name type="scientific">Pterocladia lucida</name>
    <name type="common">Red seaweed</name>
    <name type="synonym">Fucus lucidus</name>
    <dbReference type="NCBI Taxonomy" id="31408"/>
    <lineage>
        <taxon>Eukaryota</taxon>
        <taxon>Rhodophyta</taxon>
        <taxon>Florideophyceae</taxon>
        <taxon>Rhodymeniophycidae</taxon>
        <taxon>Gelidiales</taxon>
        <taxon>Pterocladiaceae</taxon>
        <taxon>Pterocladia</taxon>
    </lineage>
</organism>
<dbReference type="GO" id="GO:0009512">
    <property type="term" value="C:cytochrome b6f complex"/>
    <property type="evidence" value="ECO:0007669"/>
    <property type="project" value="InterPro"/>
</dbReference>
<evidence type="ECO:0000256" key="7">
    <source>
        <dbReference type="HAMAP-Rule" id="MF_00396"/>
    </source>
</evidence>
<dbReference type="Pfam" id="PF08041">
    <property type="entry name" value="PetM"/>
    <property type="match status" value="1"/>
</dbReference>
<dbReference type="SUPFAM" id="SSF103441">
    <property type="entry name" value="PetM subunit of the cytochrome b6f complex"/>
    <property type="match status" value="1"/>
</dbReference>